<feature type="transmembrane region" description="Helical" evidence="1">
    <location>
        <begin position="154"/>
        <end position="171"/>
    </location>
</feature>
<dbReference type="OrthoDB" id="420674at2759"/>
<dbReference type="EMBL" id="CAJNDS010001258">
    <property type="protein sequence ID" value="CAE7253545.1"/>
    <property type="molecule type" value="Genomic_DNA"/>
</dbReference>
<comment type="caution">
    <text evidence="2">The sequence shown here is derived from an EMBL/GenBank/DDBJ whole genome shotgun (WGS) entry which is preliminary data.</text>
</comment>
<feature type="transmembrane region" description="Helical" evidence="1">
    <location>
        <begin position="418"/>
        <end position="437"/>
    </location>
</feature>
<accession>A0A812LUS9</accession>
<feature type="transmembrane region" description="Helical" evidence="1">
    <location>
        <begin position="449"/>
        <end position="475"/>
    </location>
</feature>
<evidence type="ECO:0000313" key="3">
    <source>
        <dbReference type="Proteomes" id="UP000604046"/>
    </source>
</evidence>
<feature type="transmembrane region" description="Helical" evidence="1">
    <location>
        <begin position="286"/>
        <end position="304"/>
    </location>
</feature>
<keyword evidence="1" id="KW-1133">Transmembrane helix</keyword>
<organism evidence="2 3">
    <name type="scientific">Symbiodinium natans</name>
    <dbReference type="NCBI Taxonomy" id="878477"/>
    <lineage>
        <taxon>Eukaryota</taxon>
        <taxon>Sar</taxon>
        <taxon>Alveolata</taxon>
        <taxon>Dinophyceae</taxon>
        <taxon>Suessiales</taxon>
        <taxon>Symbiodiniaceae</taxon>
        <taxon>Symbiodinium</taxon>
    </lineage>
</organism>
<feature type="transmembrane region" description="Helical" evidence="1">
    <location>
        <begin position="379"/>
        <end position="398"/>
    </location>
</feature>
<proteinExistence type="predicted"/>
<evidence type="ECO:0000256" key="1">
    <source>
        <dbReference type="SAM" id="Phobius"/>
    </source>
</evidence>
<keyword evidence="1" id="KW-0472">Membrane</keyword>
<dbReference type="AlphaFoldDB" id="A0A812LUS9"/>
<sequence>MAQGLEALPGNPDATLPEVVLGIQNRALSEVSEASDKDADEDKAVQLMQLYISFVNQMMATRPEIVRGVRVWRLLRYLPSAWLRDNVDSLHSCSQQTTQFDQFWSHSWKGRWWSKYINILYLHNCVPASIAGSLGAGVACGLVSAGLLGARERWCLQIGLVTFCLTLVLWHPRKLVFLDIACIHQTDEDRKGEAIMSMGAFLKDSSSMLVLWDPTWVTRLWCIFEVAAFLHSRKSGSRADLQMIPPLLGTVLLGFEILACILQIIYDYIESSHVTSEDGVWVGEHHVMIIGLFTMLFVIVTHLLRGYARSVEMLQDQLREFKVENTISACCASASCKEGGSGLCDRAVILECIAAWYTSLESFELQVQSDVRMAVIDQLAYRAISYQRALLMCTPYLWLRLGYAASHASDPIRQLVDLAQTFTYFLAIIPVLVKLSFRLCYSLRARCCNLYMDVFLSMAAVMGAFLFYLACYAIQLYVFRQNDRELLLSVISMISWWIVAAILWRVI</sequence>
<dbReference type="Proteomes" id="UP000604046">
    <property type="component" value="Unassembled WGS sequence"/>
</dbReference>
<feature type="transmembrane region" description="Helical" evidence="1">
    <location>
        <begin position="487"/>
        <end position="506"/>
    </location>
</feature>
<feature type="transmembrane region" description="Helical" evidence="1">
    <location>
        <begin position="126"/>
        <end position="147"/>
    </location>
</feature>
<keyword evidence="3" id="KW-1185">Reference proteome</keyword>
<gene>
    <name evidence="2" type="ORF">SNAT2548_LOCUS12753</name>
</gene>
<keyword evidence="1" id="KW-0812">Transmembrane</keyword>
<name>A0A812LUS9_9DINO</name>
<reference evidence="2" key="1">
    <citation type="submission" date="2021-02" db="EMBL/GenBank/DDBJ databases">
        <authorList>
            <person name="Dougan E. K."/>
            <person name="Rhodes N."/>
            <person name="Thang M."/>
            <person name="Chan C."/>
        </authorList>
    </citation>
    <scope>NUCLEOTIDE SEQUENCE</scope>
</reference>
<feature type="transmembrane region" description="Helical" evidence="1">
    <location>
        <begin position="216"/>
        <end position="232"/>
    </location>
</feature>
<evidence type="ECO:0000313" key="2">
    <source>
        <dbReference type="EMBL" id="CAE7253545.1"/>
    </source>
</evidence>
<protein>
    <submittedName>
        <fullName evidence="2">Uncharacterized protein</fullName>
    </submittedName>
</protein>
<feature type="transmembrane region" description="Helical" evidence="1">
    <location>
        <begin position="244"/>
        <end position="266"/>
    </location>
</feature>